<accession>A0A7G2C4V1</accession>
<dbReference type="Proteomes" id="UP000515908">
    <property type="component" value="Chromosome 03"/>
</dbReference>
<keyword evidence="2" id="KW-1185">Reference proteome</keyword>
<proteinExistence type="predicted"/>
<protein>
    <submittedName>
        <fullName evidence="1">Uncharacterized protein</fullName>
    </submittedName>
</protein>
<evidence type="ECO:0000313" key="2">
    <source>
        <dbReference type="Proteomes" id="UP000515908"/>
    </source>
</evidence>
<gene>
    <name evidence="1" type="ORF">ADEAN_000197200</name>
</gene>
<dbReference type="EMBL" id="LR877147">
    <property type="protein sequence ID" value="CAD2214525.1"/>
    <property type="molecule type" value="Genomic_DNA"/>
</dbReference>
<reference evidence="1 2" key="1">
    <citation type="submission" date="2020-08" db="EMBL/GenBank/DDBJ databases">
        <authorList>
            <person name="Newling K."/>
            <person name="Davey J."/>
            <person name="Forrester S."/>
        </authorList>
    </citation>
    <scope>NUCLEOTIDE SEQUENCE [LARGE SCALE GENOMIC DNA]</scope>
    <source>
        <strain evidence="2">Crithidia deanei Carvalho (ATCC PRA-265)</strain>
    </source>
</reference>
<dbReference type="AlphaFoldDB" id="A0A7G2C4V1"/>
<evidence type="ECO:0000313" key="1">
    <source>
        <dbReference type="EMBL" id="CAD2214525.1"/>
    </source>
</evidence>
<name>A0A7G2C4V1_9TRYP</name>
<organism evidence="1 2">
    <name type="scientific">Angomonas deanei</name>
    <dbReference type="NCBI Taxonomy" id="59799"/>
    <lineage>
        <taxon>Eukaryota</taxon>
        <taxon>Discoba</taxon>
        <taxon>Euglenozoa</taxon>
        <taxon>Kinetoplastea</taxon>
        <taxon>Metakinetoplastina</taxon>
        <taxon>Trypanosomatida</taxon>
        <taxon>Trypanosomatidae</taxon>
        <taxon>Strigomonadinae</taxon>
        <taxon>Angomonas</taxon>
    </lineage>
</organism>
<dbReference type="VEuPathDB" id="TriTrypDB:ADEAN_000197200"/>
<sequence>MVLPPSRSNTALTEDDVKYGRYSEIKELRECVFNPPPDTDRSNVPPFLKDNADNEFLFSDAVGGLLPYYSTQNAFLEGTGSPLWLEQVLQDTNDNIRKEQEERMLKRKEYRGSEPGA</sequence>